<keyword evidence="1" id="KW-0812">Transmembrane</keyword>
<evidence type="ECO:0000313" key="7">
    <source>
        <dbReference type="Proteomes" id="UP000018467"/>
    </source>
</evidence>
<dbReference type="PANTHER" id="PTHR44598:SF3">
    <property type="entry name" value="JUNCTIONAL ADHESION MOLECULE 3B"/>
    <property type="match status" value="1"/>
</dbReference>
<dbReference type="GO" id="GO:0098636">
    <property type="term" value="C:protein complex involved in cell adhesion"/>
    <property type="evidence" value="ECO:0007669"/>
    <property type="project" value="TreeGrafter"/>
</dbReference>
<reference evidence="6" key="4">
    <citation type="submission" date="2025-09" db="UniProtKB">
        <authorList>
            <consortium name="Ensembl"/>
        </authorList>
    </citation>
    <scope>IDENTIFICATION</scope>
</reference>
<dbReference type="Proteomes" id="UP000018467">
    <property type="component" value="Unassembled WGS sequence"/>
</dbReference>
<dbReference type="GeneTree" id="ENSGT00540000073890"/>
<dbReference type="InterPro" id="IPR007110">
    <property type="entry name" value="Ig-like_dom"/>
</dbReference>
<dbReference type="GO" id="GO:0005886">
    <property type="term" value="C:plasma membrane"/>
    <property type="evidence" value="ECO:0007669"/>
    <property type="project" value="TreeGrafter"/>
</dbReference>
<reference evidence="7" key="1">
    <citation type="submission" date="2013-03" db="EMBL/GenBank/DDBJ databases">
        <authorList>
            <person name="Jeffery W."/>
            <person name="Warren W."/>
            <person name="Wilson R.K."/>
        </authorList>
    </citation>
    <scope>NUCLEOTIDE SEQUENCE</scope>
    <source>
        <strain evidence="7">female</strain>
    </source>
</reference>
<dbReference type="Ensembl" id="ENSAMXT00000057093.1">
    <property type="protein sequence ID" value="ENSAMXP00000046948.1"/>
    <property type="gene ID" value="ENSAMXG00000038261.1"/>
</dbReference>
<dbReference type="AlphaFoldDB" id="A0A3B1JXE8"/>
<reference evidence="6" key="3">
    <citation type="submission" date="2025-08" db="UniProtKB">
        <authorList>
            <consortium name="Ensembl"/>
        </authorList>
    </citation>
    <scope>IDENTIFICATION</scope>
</reference>
<reference evidence="7" key="2">
    <citation type="journal article" date="2014" name="Nat. Commun.">
        <title>The cavefish genome reveals candidate genes for eye loss.</title>
        <authorList>
            <person name="McGaugh S.E."/>
            <person name="Gross J.B."/>
            <person name="Aken B."/>
            <person name="Blin M."/>
            <person name="Borowsky R."/>
            <person name="Chalopin D."/>
            <person name="Hinaux H."/>
            <person name="Jeffery W.R."/>
            <person name="Keene A."/>
            <person name="Ma L."/>
            <person name="Minx P."/>
            <person name="Murphy D."/>
            <person name="O'Quin K.E."/>
            <person name="Retaux S."/>
            <person name="Rohner N."/>
            <person name="Searle S.M."/>
            <person name="Stahl B.A."/>
            <person name="Tabin C."/>
            <person name="Volff J.N."/>
            <person name="Yoshizawa M."/>
            <person name="Warren W.C."/>
        </authorList>
    </citation>
    <scope>NUCLEOTIDE SEQUENCE [LARGE SCALE GENOMIC DNA]</scope>
    <source>
        <strain evidence="7">female</strain>
    </source>
</reference>
<evidence type="ECO:0000256" key="2">
    <source>
        <dbReference type="ARBA" id="ARBA00022989"/>
    </source>
</evidence>
<dbReference type="InterPro" id="IPR042974">
    <property type="entry name" value="JAM-C"/>
</dbReference>
<name>A0A3B1JXE8_ASTMX</name>
<feature type="domain" description="Ig-like" evidence="5">
    <location>
        <begin position="135"/>
        <end position="227"/>
    </location>
</feature>
<dbReference type="Pfam" id="PF08205">
    <property type="entry name" value="C2-set_2"/>
    <property type="match status" value="1"/>
</dbReference>
<evidence type="ECO:0000313" key="6">
    <source>
        <dbReference type="Ensembl" id="ENSAMXP00000046948.1"/>
    </source>
</evidence>
<dbReference type="GO" id="GO:0046982">
    <property type="term" value="F:protein heterodimerization activity"/>
    <property type="evidence" value="ECO:0007669"/>
    <property type="project" value="InterPro"/>
</dbReference>
<feature type="chain" id="PRO_5017461991" evidence="4">
    <location>
        <begin position="23"/>
        <end position="251"/>
    </location>
</feature>
<dbReference type="InterPro" id="IPR013106">
    <property type="entry name" value="Ig_V-set"/>
</dbReference>
<dbReference type="InterPro" id="IPR036179">
    <property type="entry name" value="Ig-like_dom_sf"/>
</dbReference>
<dbReference type="Pfam" id="PF07686">
    <property type="entry name" value="V-set"/>
    <property type="match status" value="1"/>
</dbReference>
<keyword evidence="3" id="KW-1015">Disulfide bond</keyword>
<accession>A0A3B1JXE8</accession>
<dbReference type="Bgee" id="ENSAMXG00000038261">
    <property type="expression patterns" value="Expressed in ovary and 1 other cell type or tissue"/>
</dbReference>
<feature type="signal peptide" evidence="4">
    <location>
        <begin position="1"/>
        <end position="22"/>
    </location>
</feature>
<organism evidence="6 7">
    <name type="scientific">Astyanax mexicanus</name>
    <name type="common">Blind cave fish</name>
    <name type="synonym">Astyanax fasciatus mexicanus</name>
    <dbReference type="NCBI Taxonomy" id="7994"/>
    <lineage>
        <taxon>Eukaryota</taxon>
        <taxon>Metazoa</taxon>
        <taxon>Chordata</taxon>
        <taxon>Craniata</taxon>
        <taxon>Vertebrata</taxon>
        <taxon>Euteleostomi</taxon>
        <taxon>Actinopterygii</taxon>
        <taxon>Neopterygii</taxon>
        <taxon>Teleostei</taxon>
        <taxon>Ostariophysi</taxon>
        <taxon>Characiformes</taxon>
        <taxon>Characoidei</taxon>
        <taxon>Acestrorhamphidae</taxon>
        <taxon>Acestrorhamphinae</taxon>
        <taxon>Astyanax</taxon>
    </lineage>
</organism>
<protein>
    <submittedName>
        <fullName evidence="6">Uncharacterized LOC111189635</fullName>
    </submittedName>
</protein>
<evidence type="ECO:0000256" key="3">
    <source>
        <dbReference type="ARBA" id="ARBA00023157"/>
    </source>
</evidence>
<dbReference type="InterPro" id="IPR013783">
    <property type="entry name" value="Ig-like_fold"/>
</dbReference>
<keyword evidence="7" id="KW-1185">Reference proteome</keyword>
<keyword evidence="2" id="KW-0472">Membrane</keyword>
<dbReference type="GO" id="GO:0098632">
    <property type="term" value="F:cell-cell adhesion mediator activity"/>
    <property type="evidence" value="ECO:0007669"/>
    <property type="project" value="TreeGrafter"/>
</dbReference>
<dbReference type="SUPFAM" id="SSF48726">
    <property type="entry name" value="Immunoglobulin"/>
    <property type="match status" value="1"/>
</dbReference>
<proteinExistence type="predicted"/>
<dbReference type="InterPro" id="IPR013162">
    <property type="entry name" value="CD80_C2-set"/>
</dbReference>
<dbReference type="GO" id="GO:0005178">
    <property type="term" value="F:integrin binding"/>
    <property type="evidence" value="ECO:0007669"/>
    <property type="project" value="TreeGrafter"/>
</dbReference>
<keyword evidence="4" id="KW-0732">Signal</keyword>
<evidence type="ECO:0000259" key="5">
    <source>
        <dbReference type="PROSITE" id="PS50835"/>
    </source>
</evidence>
<evidence type="ECO:0000256" key="1">
    <source>
        <dbReference type="ARBA" id="ARBA00022692"/>
    </source>
</evidence>
<dbReference type="PANTHER" id="PTHR44598">
    <property type="entry name" value="JUNCTIONAL ADHESION MOLECULE C"/>
    <property type="match status" value="1"/>
</dbReference>
<evidence type="ECO:0000256" key="4">
    <source>
        <dbReference type="SAM" id="SignalP"/>
    </source>
</evidence>
<dbReference type="Gene3D" id="2.60.40.10">
    <property type="entry name" value="Immunoglobulins"/>
    <property type="match status" value="2"/>
</dbReference>
<dbReference type="GO" id="GO:0016477">
    <property type="term" value="P:cell migration"/>
    <property type="evidence" value="ECO:0007669"/>
    <property type="project" value="TreeGrafter"/>
</dbReference>
<dbReference type="PROSITE" id="PS50835">
    <property type="entry name" value="IG_LIKE"/>
    <property type="match status" value="1"/>
</dbReference>
<sequence>MASAVLLSLAVLFLSLCSETCGRLLRLECQPADGVVGQTMKIPCSFKSSSGHQEINIVLVSVFKSDPENPVFLFRKNVETGDPRFKLPSENNPSLELASAAVTDEGNYRYMILTNCGVIEDGSFRISITANYTEPTMSSWPEVIQDGGSADLYCNASGGYPAGSIQWFDSTNTDWTKNATLEITEDENKLVQLSSKLTFSKIYSSWAPFRCVVLNNKFITEAESTFQLKMTDSCLHCSSGELYSLIQFCIP</sequence>
<dbReference type="InParanoid" id="A0A3B1JXE8"/>
<dbReference type="GO" id="GO:0042803">
    <property type="term" value="F:protein homodimerization activity"/>
    <property type="evidence" value="ECO:0007669"/>
    <property type="project" value="InterPro"/>
</dbReference>
<dbReference type="GO" id="GO:0044291">
    <property type="term" value="C:cell-cell contact zone"/>
    <property type="evidence" value="ECO:0007669"/>
    <property type="project" value="TreeGrafter"/>
</dbReference>
<keyword evidence="2" id="KW-1133">Transmembrane helix</keyword>